<gene>
    <name evidence="1" type="ORF">HA285_07985</name>
</gene>
<evidence type="ECO:0000313" key="1">
    <source>
        <dbReference type="EMBL" id="HIH65513.1"/>
    </source>
</evidence>
<dbReference type="AlphaFoldDB" id="A0A7J4MY30"/>
<dbReference type="GeneID" id="301442234"/>
<dbReference type="EMBL" id="DUHT01000088">
    <property type="protein sequence ID" value="HIH65513.1"/>
    <property type="molecule type" value="Genomic_DNA"/>
</dbReference>
<proteinExistence type="predicted"/>
<comment type="caution">
    <text evidence="1">The sequence shown here is derived from an EMBL/GenBank/DDBJ whole genome shotgun (WGS) entry which is preliminary data.</text>
</comment>
<reference evidence="2" key="1">
    <citation type="journal article" date="2020" name="bioRxiv">
        <title>A rank-normalized archaeal taxonomy based on genome phylogeny resolves widespread incomplete and uneven classifications.</title>
        <authorList>
            <person name="Rinke C."/>
            <person name="Chuvochina M."/>
            <person name="Mussig A.J."/>
            <person name="Chaumeil P.-A."/>
            <person name="Waite D.W."/>
            <person name="Whitman W.B."/>
            <person name="Parks D.H."/>
            <person name="Hugenholtz P."/>
        </authorList>
    </citation>
    <scope>NUCLEOTIDE SEQUENCE [LARGE SCALE GENOMIC DNA]</scope>
</reference>
<accession>A0A7J4MY30</accession>
<sequence length="155" mass="17616">MKHRVLLILIFSVAVSGCLGDGYSVFENHEIIFHYPASWRQVSFIHPPVDVDTHYEYAVTVTDPERGPETAATVEKLKLNRSYPAPEGVLDKRNISLRGYPGVEFSYPENESMVRVTIISTPRGRYAIVCRAGRDDFEGDLKSFDLIKYSFRVKS</sequence>
<evidence type="ECO:0000313" key="2">
    <source>
        <dbReference type="Proteomes" id="UP000538031"/>
    </source>
</evidence>
<evidence type="ECO:0008006" key="3">
    <source>
        <dbReference type="Google" id="ProtNLM"/>
    </source>
</evidence>
<name>A0A7J4MY30_METTF</name>
<organism evidence="1 2">
    <name type="scientific">Methanothermobacter thermautotrophicus</name>
    <name type="common">Methanobacterium thermoformicicum</name>
    <dbReference type="NCBI Taxonomy" id="145262"/>
    <lineage>
        <taxon>Archaea</taxon>
        <taxon>Methanobacteriati</taxon>
        <taxon>Methanobacteriota</taxon>
        <taxon>Methanomada group</taxon>
        <taxon>Methanobacteria</taxon>
        <taxon>Methanobacteriales</taxon>
        <taxon>Methanobacteriaceae</taxon>
        <taxon>Methanothermobacter</taxon>
    </lineage>
</organism>
<dbReference type="Proteomes" id="UP000538031">
    <property type="component" value="Unassembled WGS sequence"/>
</dbReference>
<dbReference type="PROSITE" id="PS51257">
    <property type="entry name" value="PROKAR_LIPOPROTEIN"/>
    <property type="match status" value="1"/>
</dbReference>
<protein>
    <recommendedName>
        <fullName evidence="3">Lipoprotein</fullName>
    </recommendedName>
</protein>
<dbReference type="RefSeq" id="WP_432703968.1">
    <property type="nucleotide sequence ID" value="NZ_CP194219.1"/>
</dbReference>